<dbReference type="RefSeq" id="WP_006684427.1">
    <property type="nucleotide sequence ID" value="NZ_GG730299.1"/>
</dbReference>
<evidence type="ECO:0000313" key="2">
    <source>
        <dbReference type="Proteomes" id="UP000003880"/>
    </source>
</evidence>
<dbReference type="InterPro" id="IPR014894">
    <property type="entry name" value="DcrB/EagT6"/>
</dbReference>
<dbReference type="InterPro" id="IPR016123">
    <property type="entry name" value="Mog1/PsbP_a/b/a-sand"/>
</dbReference>
<dbReference type="Pfam" id="PF08786">
    <property type="entry name" value="DcrB"/>
    <property type="match status" value="1"/>
</dbReference>
<dbReference type="eggNOG" id="COG5435">
    <property type="taxonomic scope" value="Bacteria"/>
</dbReference>
<evidence type="ECO:0000313" key="1">
    <source>
        <dbReference type="EMBL" id="EFE08744.1"/>
    </source>
</evidence>
<accession>D4B983</accession>
<comment type="caution">
    <text evidence="1">The sequence shown here is derived from an EMBL/GenBank/DDBJ whole genome shotgun (WGS) entry which is preliminary data.</text>
</comment>
<dbReference type="AlphaFoldDB" id="D4B983"/>
<dbReference type="SUPFAM" id="SSF55724">
    <property type="entry name" value="Mog1p/PsbP-like"/>
    <property type="match status" value="1"/>
</dbReference>
<gene>
    <name evidence="1" type="ORF">CIT292_07023</name>
</gene>
<proteinExistence type="predicted"/>
<dbReference type="Proteomes" id="UP000003880">
    <property type="component" value="Unassembled WGS sequence"/>
</dbReference>
<dbReference type="HOGENOM" id="CLU_126902_1_0_6"/>
<sequence length="143" mass="16178">MNYITHEGALTLPGCDDVVDETVNILKLPQRQASLVISRVRLAEGQSHEGYLSRQMAMLKKDSRHFLSSEPWPAMLGDIPALELTCSFEKQNVTIYQQLLCTQQTPHLMVITFTRLAPLDEAAAQWWLQVKASFIAHRDITQA</sequence>
<evidence type="ECO:0008006" key="3">
    <source>
        <dbReference type="Google" id="ProtNLM"/>
    </source>
</evidence>
<dbReference type="EMBL" id="ABWL02000006">
    <property type="protein sequence ID" value="EFE08744.1"/>
    <property type="molecule type" value="Genomic_DNA"/>
</dbReference>
<reference evidence="1 2" key="1">
    <citation type="submission" date="2010-02" db="EMBL/GenBank/DDBJ databases">
        <authorList>
            <person name="Weinstock G."/>
            <person name="Sodergren E."/>
            <person name="Clifton S."/>
            <person name="Fulton L."/>
            <person name="Fulton B."/>
            <person name="Courtney L."/>
            <person name="Fronick C."/>
            <person name="Harrison M."/>
            <person name="Strong C."/>
            <person name="Farmer C."/>
            <person name="Delahaunty K."/>
            <person name="Markovic C."/>
            <person name="Hall O."/>
            <person name="Minx P."/>
            <person name="Tomlinson C."/>
            <person name="Mitreva M."/>
            <person name="Nelson J."/>
            <person name="Hou S."/>
            <person name="Wollam A."/>
            <person name="Pepin K.H."/>
            <person name="Johnson M."/>
            <person name="Bhonagiri V."/>
            <person name="Zhang X."/>
            <person name="Suruliraj S."/>
            <person name="Warren W."/>
            <person name="Chinwalla A."/>
            <person name="Mardis E.R."/>
            <person name="Wilson R.K."/>
        </authorList>
    </citation>
    <scope>NUCLEOTIDE SEQUENCE [LARGE SCALE GENOMIC DNA]</scope>
    <source>
        <strain evidence="1 2">ATCC 29220</strain>
    </source>
</reference>
<name>D4B983_9ENTR</name>
<organism evidence="1 2">
    <name type="scientific">Citrobacter youngae ATCC 29220</name>
    <dbReference type="NCBI Taxonomy" id="500640"/>
    <lineage>
        <taxon>Bacteria</taxon>
        <taxon>Pseudomonadati</taxon>
        <taxon>Pseudomonadota</taxon>
        <taxon>Gammaproteobacteria</taxon>
        <taxon>Enterobacterales</taxon>
        <taxon>Enterobacteriaceae</taxon>
        <taxon>Citrobacter</taxon>
        <taxon>Citrobacter freundii complex</taxon>
    </lineage>
</organism>
<protein>
    <recommendedName>
        <fullName evidence="3">DcrB-related protein</fullName>
    </recommendedName>
</protein>
<dbReference type="Gene3D" id="3.40.1000.10">
    <property type="entry name" value="Mog1/PsbP, alpha/beta/alpha sandwich"/>
    <property type="match status" value="1"/>
</dbReference>